<dbReference type="AlphaFoldDB" id="A0A7C4L019"/>
<accession>A0A7C4L019</accession>
<reference evidence="1" key="1">
    <citation type="journal article" date="2020" name="mSystems">
        <title>Genome- and Community-Level Interaction Insights into Carbon Utilization and Element Cycling Functions of Hydrothermarchaeota in Hydrothermal Sediment.</title>
        <authorList>
            <person name="Zhou Z."/>
            <person name="Liu Y."/>
            <person name="Xu W."/>
            <person name="Pan J."/>
            <person name="Luo Z.H."/>
            <person name="Li M."/>
        </authorList>
    </citation>
    <scope>NUCLEOTIDE SEQUENCE [LARGE SCALE GENOMIC DNA]</scope>
    <source>
        <strain evidence="1">SpSt-556</strain>
    </source>
</reference>
<sequence length="204" mass="22395">MTTTSPLQIGRLLRSTTSDCVVGCRASELNLPVFGGMVRIPLADGTQIYGLIHNIQIDDDGLIRQLITSDNVPPDVLLDNRNNRNVPVEIGVIFIGYAENGSISHLLPPRPPLSLDEIFTCTAQEVIAFTGSGRFGYLRHILRAEDLPQAELLAAHIRQAGMFHRAQGDPGWVQSITRELVTLLRDDYDRLMSVLSAVGDVNLP</sequence>
<comment type="caution">
    <text evidence="1">The sequence shown here is derived from an EMBL/GenBank/DDBJ whole genome shotgun (WGS) entry which is preliminary data.</text>
</comment>
<protein>
    <submittedName>
        <fullName evidence="1">Uncharacterized protein</fullName>
    </submittedName>
</protein>
<gene>
    <name evidence="1" type="ORF">ENT17_09690</name>
</gene>
<name>A0A7C4L019_9CHLR</name>
<organism evidence="1">
    <name type="scientific">Bellilinea caldifistulae</name>
    <dbReference type="NCBI Taxonomy" id="360411"/>
    <lineage>
        <taxon>Bacteria</taxon>
        <taxon>Bacillati</taxon>
        <taxon>Chloroflexota</taxon>
        <taxon>Anaerolineae</taxon>
        <taxon>Anaerolineales</taxon>
        <taxon>Anaerolineaceae</taxon>
        <taxon>Bellilinea</taxon>
    </lineage>
</organism>
<dbReference type="EMBL" id="DSXR01000096">
    <property type="protein sequence ID" value="HGS87876.1"/>
    <property type="molecule type" value="Genomic_DNA"/>
</dbReference>
<proteinExistence type="predicted"/>
<evidence type="ECO:0000313" key="1">
    <source>
        <dbReference type="EMBL" id="HGS87876.1"/>
    </source>
</evidence>